<dbReference type="AlphaFoldDB" id="A0ABD4HNC8"/>
<dbReference type="Proteomes" id="UP000571857">
    <property type="component" value="Unassembled WGS sequence"/>
</dbReference>
<organism evidence="1 2">
    <name type="scientific">Enterococcus gallinarum</name>
    <dbReference type="NCBI Taxonomy" id="1353"/>
    <lineage>
        <taxon>Bacteria</taxon>
        <taxon>Bacillati</taxon>
        <taxon>Bacillota</taxon>
        <taxon>Bacilli</taxon>
        <taxon>Lactobacillales</taxon>
        <taxon>Enterococcaceae</taxon>
        <taxon>Enterococcus</taxon>
    </lineage>
</organism>
<accession>A0ABD4HNC8</accession>
<evidence type="ECO:0000313" key="1">
    <source>
        <dbReference type="EMBL" id="MBA0973005.1"/>
    </source>
</evidence>
<dbReference type="InterPro" id="IPR010064">
    <property type="entry name" value="HK97-gp10_tail"/>
</dbReference>
<protein>
    <submittedName>
        <fullName evidence="1">HK97 gp10 family phage protein</fullName>
    </submittedName>
</protein>
<dbReference type="Pfam" id="PF04883">
    <property type="entry name" value="HK97-gp10_like"/>
    <property type="match status" value="1"/>
</dbReference>
<dbReference type="EMBL" id="JABXJK010000059">
    <property type="protein sequence ID" value="MBA0973005.1"/>
    <property type="molecule type" value="Genomic_DNA"/>
</dbReference>
<dbReference type="RefSeq" id="WP_148366302.1">
    <property type="nucleotide sequence ID" value="NZ_CAJSZC010000006.1"/>
</dbReference>
<evidence type="ECO:0000313" key="2">
    <source>
        <dbReference type="Proteomes" id="UP000571857"/>
    </source>
</evidence>
<comment type="caution">
    <text evidence="1">The sequence shown here is derived from an EMBL/GenBank/DDBJ whole genome shotgun (WGS) entry which is preliminary data.</text>
</comment>
<sequence>MSDFEFDQFLKFANQFHKNLQEETFIVDVMNKLGNLMIREVKMKTPVGKYDNSVFFVSNGKLLVFEAVSRARTGGELRRNWILDGVESTGDGYVVTISNNTEYASFVENGHRKADHSGWVEGQFFLKITMEEILDQLPKIVGPAYEEYLRGFGFS</sequence>
<name>A0ABD4HNC8_ENTGA</name>
<proteinExistence type="predicted"/>
<gene>
    <name evidence="1" type="ORF">HWH42_10510</name>
</gene>
<reference evidence="1 2" key="1">
    <citation type="submission" date="2020-06" db="EMBL/GenBank/DDBJ databases">
        <title>Crossreactivity between MHC class I-restricted antigens from cancer cells and an enterococcal bacteriophage.</title>
        <authorList>
            <person name="Fluckiger A."/>
            <person name="Daillere R."/>
            <person name="Sassi M."/>
            <person name="Cattoir V."/>
            <person name="Kroemer G."/>
            <person name="Zitvogel L."/>
        </authorList>
    </citation>
    <scope>NUCLEOTIDE SEQUENCE [LARGE SCALE GENOMIC DNA]</scope>
    <source>
        <strain evidence="1 2">EG4</strain>
    </source>
</reference>